<evidence type="ECO:0000256" key="1">
    <source>
        <dbReference type="SAM" id="Phobius"/>
    </source>
</evidence>
<dbReference type="AlphaFoldDB" id="A0A644SV92"/>
<proteinExistence type="predicted"/>
<sequence length="79" mass="9243">MNIGHCPETSKDANGLNRYYRIKVLLNVAENSLRHIVLKLNEEGRSNVLIVRPSVFRGLMFLFLGFFRRRWFGGFRTLS</sequence>
<keyword evidence="1" id="KW-1133">Transmembrane helix</keyword>
<evidence type="ECO:0000313" key="2">
    <source>
        <dbReference type="EMBL" id="MPL58533.1"/>
    </source>
</evidence>
<feature type="transmembrane region" description="Helical" evidence="1">
    <location>
        <begin position="49"/>
        <end position="67"/>
    </location>
</feature>
<accession>A0A644SV92</accession>
<keyword evidence="1" id="KW-0812">Transmembrane</keyword>
<comment type="caution">
    <text evidence="2">The sequence shown here is derived from an EMBL/GenBank/DDBJ whole genome shotgun (WGS) entry which is preliminary data.</text>
</comment>
<gene>
    <name evidence="2" type="ORF">SDC9_04067</name>
</gene>
<organism evidence="2">
    <name type="scientific">bioreactor metagenome</name>
    <dbReference type="NCBI Taxonomy" id="1076179"/>
    <lineage>
        <taxon>unclassified sequences</taxon>
        <taxon>metagenomes</taxon>
        <taxon>ecological metagenomes</taxon>
    </lineage>
</organism>
<keyword evidence="1" id="KW-0472">Membrane</keyword>
<name>A0A644SV92_9ZZZZ</name>
<protein>
    <submittedName>
        <fullName evidence="2">Uncharacterized protein</fullName>
    </submittedName>
</protein>
<dbReference type="EMBL" id="VSSQ01000007">
    <property type="protein sequence ID" value="MPL58533.1"/>
    <property type="molecule type" value="Genomic_DNA"/>
</dbReference>
<reference evidence="2" key="1">
    <citation type="submission" date="2019-08" db="EMBL/GenBank/DDBJ databases">
        <authorList>
            <person name="Kucharzyk K."/>
            <person name="Murdoch R.W."/>
            <person name="Higgins S."/>
            <person name="Loffler F."/>
        </authorList>
    </citation>
    <scope>NUCLEOTIDE SEQUENCE</scope>
</reference>